<evidence type="ECO:0000256" key="5">
    <source>
        <dbReference type="ARBA" id="ARBA00023014"/>
    </source>
</evidence>
<dbReference type="PANTHER" id="PTHR10293">
    <property type="entry name" value="GLUTAREDOXIN FAMILY MEMBER"/>
    <property type="match status" value="1"/>
</dbReference>
<dbReference type="NCBIfam" id="TIGR00365">
    <property type="entry name" value="Grx4 family monothiol glutaredoxin"/>
    <property type="match status" value="1"/>
</dbReference>
<dbReference type="STRING" id="1328314.Achr_39490"/>
<sequence length="109" mass="11824">MQTLDTEARIRKQIAENPVILYMKGTPAAPECGFSRAAVGALSKIGKPFAFVNVLAAPHIREKLPKLFQWPTFPQLFVNGELIGGCDIILEMEADGSLQALLEKATAQA</sequence>
<evidence type="ECO:0000256" key="1">
    <source>
        <dbReference type="ARBA" id="ARBA00009630"/>
    </source>
</evidence>
<feature type="binding site" evidence="9">
    <location>
        <position position="32"/>
    </location>
    <ligand>
        <name>[2Fe-2S] cluster</name>
        <dbReference type="ChEBI" id="CHEBI:190135"/>
        <note>ligand shared between dimeric partners</note>
    </ligand>
</feature>
<dbReference type="Pfam" id="PF00462">
    <property type="entry name" value="Glutaredoxin"/>
    <property type="match status" value="1"/>
</dbReference>
<dbReference type="GO" id="GO:0051537">
    <property type="term" value="F:2 iron, 2 sulfur cluster binding"/>
    <property type="evidence" value="ECO:0007669"/>
    <property type="project" value="UniProtKB-KW"/>
</dbReference>
<evidence type="ECO:0000259" key="10">
    <source>
        <dbReference type="Pfam" id="PF00462"/>
    </source>
</evidence>
<evidence type="ECO:0000256" key="8">
    <source>
        <dbReference type="PIRSR" id="PIRSR005894-1"/>
    </source>
</evidence>
<dbReference type="HOGENOM" id="CLU_026126_2_1_6"/>
<dbReference type="InterPro" id="IPR002109">
    <property type="entry name" value="Glutaredoxin"/>
</dbReference>
<keyword evidence="12" id="KW-1185">Reference proteome</keyword>
<evidence type="ECO:0000256" key="4">
    <source>
        <dbReference type="ARBA" id="ARBA00023004"/>
    </source>
</evidence>
<feature type="binding site" evidence="8">
    <location>
        <begin position="86"/>
        <end position="87"/>
    </location>
    <ligand>
        <name>glutathione</name>
        <dbReference type="ChEBI" id="CHEBI:57925"/>
    </ligand>
</feature>
<organism evidence="11 12">
    <name type="scientific">Azotobacter chroococcum NCIMB 8003</name>
    <dbReference type="NCBI Taxonomy" id="1328314"/>
    <lineage>
        <taxon>Bacteria</taxon>
        <taxon>Pseudomonadati</taxon>
        <taxon>Pseudomonadota</taxon>
        <taxon>Gammaproteobacteria</taxon>
        <taxon>Pseudomonadales</taxon>
        <taxon>Pseudomonadaceae</taxon>
        <taxon>Azotobacter</taxon>
    </lineage>
</organism>
<keyword evidence="4 9" id="KW-0408">Iron</keyword>
<dbReference type="EMBL" id="CP010415">
    <property type="protein sequence ID" value="AJE23335.1"/>
    <property type="molecule type" value="Genomic_DNA"/>
</dbReference>
<keyword evidence="2 9" id="KW-0001">2Fe-2S</keyword>
<dbReference type="InterPro" id="IPR014434">
    <property type="entry name" value="Monothiol_GRX"/>
</dbReference>
<keyword evidence="5 9" id="KW-0411">Iron-sulfur</keyword>
<evidence type="ECO:0000256" key="3">
    <source>
        <dbReference type="ARBA" id="ARBA00022723"/>
    </source>
</evidence>
<accession>A0A0C4WU64</accession>
<keyword evidence="3 9" id="KW-0479">Metal-binding</keyword>
<dbReference type="RefSeq" id="WP_039806990.1">
    <property type="nucleotide sequence ID" value="NZ_CP010415.1"/>
</dbReference>
<evidence type="ECO:0000256" key="2">
    <source>
        <dbReference type="ARBA" id="ARBA00022714"/>
    </source>
</evidence>
<keyword evidence="6" id="KW-0676">Redox-active center</keyword>
<feature type="binding site" evidence="8">
    <location>
        <position position="61"/>
    </location>
    <ligand>
        <name>glutathione</name>
        <dbReference type="ChEBI" id="CHEBI:57925"/>
    </ligand>
</feature>
<gene>
    <name evidence="11" type="ORF">Achr_39490</name>
</gene>
<dbReference type="GO" id="GO:0046872">
    <property type="term" value="F:metal ion binding"/>
    <property type="evidence" value="ECO:0007669"/>
    <property type="project" value="UniProtKB-KW"/>
</dbReference>
<dbReference type="SUPFAM" id="SSF52833">
    <property type="entry name" value="Thioredoxin-like"/>
    <property type="match status" value="1"/>
</dbReference>
<name>A0A0C4WU64_9GAMM</name>
<feature type="domain" description="Glutaredoxin" evidence="10">
    <location>
        <begin position="19"/>
        <end position="83"/>
    </location>
</feature>
<dbReference type="Proteomes" id="UP000068210">
    <property type="component" value="Chromosome"/>
</dbReference>
<dbReference type="KEGG" id="acx:Achr_39490"/>
<dbReference type="AlphaFoldDB" id="A0A0C4WU64"/>
<dbReference type="PANTHER" id="PTHR10293:SF72">
    <property type="entry name" value="MONOTHIOL GLUTAREDOXIN-S14, CHLOROPLASTIC"/>
    <property type="match status" value="1"/>
</dbReference>
<dbReference type="InterPro" id="IPR033658">
    <property type="entry name" value="GRX_PICOT-like"/>
</dbReference>
<dbReference type="Gene3D" id="3.40.30.10">
    <property type="entry name" value="Glutaredoxin"/>
    <property type="match status" value="1"/>
</dbReference>
<dbReference type="PROSITE" id="PS51354">
    <property type="entry name" value="GLUTAREDOXIN_2"/>
    <property type="match status" value="1"/>
</dbReference>
<dbReference type="CDD" id="cd03028">
    <property type="entry name" value="GRX_PICOT_like"/>
    <property type="match status" value="1"/>
</dbReference>
<feature type="binding site" evidence="8">
    <location>
        <position position="24"/>
    </location>
    <ligand>
        <name>glutathione</name>
        <dbReference type="ChEBI" id="CHEBI:57925"/>
    </ligand>
</feature>
<evidence type="ECO:0000256" key="7">
    <source>
        <dbReference type="PIRNR" id="PIRNR005894"/>
    </source>
</evidence>
<dbReference type="GO" id="GO:0015036">
    <property type="term" value="F:disulfide oxidoreductase activity"/>
    <property type="evidence" value="ECO:0007669"/>
    <property type="project" value="InterPro"/>
</dbReference>
<reference evidence="11 12" key="1">
    <citation type="journal article" date="2015" name="PLoS ONE">
        <title>Azotobacter Genomes: The Genome of Azotobacter chroococcum NCIMB 8003 (ATCC 4412).</title>
        <authorList>
            <person name="Robson R.L."/>
            <person name="Jones R."/>
            <person name="Robson R.M."/>
            <person name="Schwartz A."/>
            <person name="Richardson T.H."/>
        </authorList>
    </citation>
    <scope>NUCLEOTIDE SEQUENCE [LARGE SCALE GENOMIC DNA]</scope>
    <source>
        <strain evidence="11 12">NCIMB 8003</strain>
    </source>
</reference>
<feature type="binding site" evidence="8">
    <location>
        <position position="73"/>
    </location>
    <ligand>
        <name>glutathione</name>
        <dbReference type="ChEBI" id="CHEBI:57925"/>
    </ligand>
</feature>
<dbReference type="InterPro" id="IPR004480">
    <property type="entry name" value="Monothiol_GRX-rel"/>
</dbReference>
<dbReference type="InterPro" id="IPR036249">
    <property type="entry name" value="Thioredoxin-like_sf"/>
</dbReference>
<evidence type="ECO:0000256" key="9">
    <source>
        <dbReference type="PIRSR" id="PIRSR005894-2"/>
    </source>
</evidence>
<dbReference type="PIRSF" id="PIRSF005894">
    <property type="entry name" value="Monothiol_GRX"/>
    <property type="match status" value="1"/>
</dbReference>
<proteinExistence type="inferred from homology"/>
<protein>
    <recommendedName>
        <fullName evidence="7">Glutaredoxin</fullName>
    </recommendedName>
</protein>
<evidence type="ECO:0000313" key="12">
    <source>
        <dbReference type="Proteomes" id="UP000068210"/>
    </source>
</evidence>
<comment type="similarity">
    <text evidence="1 7">Belongs to the glutaredoxin family. Monothiol subfamily.</text>
</comment>
<evidence type="ECO:0000313" key="11">
    <source>
        <dbReference type="EMBL" id="AJE23335.1"/>
    </source>
</evidence>
<evidence type="ECO:0000256" key="6">
    <source>
        <dbReference type="ARBA" id="ARBA00023284"/>
    </source>
</evidence>